<evidence type="ECO:0000256" key="1">
    <source>
        <dbReference type="SAM" id="MobiDB-lite"/>
    </source>
</evidence>
<feature type="non-terminal residue" evidence="2">
    <location>
        <position position="143"/>
    </location>
</feature>
<dbReference type="EMBL" id="CADCUQ010000194">
    <property type="protein sequence ID" value="CAA9383401.1"/>
    <property type="molecule type" value="Genomic_DNA"/>
</dbReference>
<dbReference type="AlphaFoldDB" id="A0A6J4NBR0"/>
<proteinExistence type="predicted"/>
<feature type="region of interest" description="Disordered" evidence="1">
    <location>
        <begin position="1"/>
        <end position="119"/>
    </location>
</feature>
<accession>A0A6J4NBR0</accession>
<feature type="non-terminal residue" evidence="2">
    <location>
        <position position="1"/>
    </location>
</feature>
<sequence length="143" mass="14677">DDDDDDARTLRDRIEGPPKARRDVLGGVGADRAPVAHAGDGRRVERRAGAAGGRGADEVRVPAGRARAAGGGRAGVGRAVPRAADGRPGGDPAHGLPRRRRQHARARRRALVHGGGLRRTGVARAVPPRRAGAGADATAVARV</sequence>
<feature type="compositionally biased region" description="Basic residues" evidence="1">
    <location>
        <begin position="96"/>
        <end position="111"/>
    </location>
</feature>
<name>A0A6J4NBR0_9BACT</name>
<feature type="compositionally biased region" description="Basic and acidic residues" evidence="1">
    <location>
        <begin position="39"/>
        <end position="48"/>
    </location>
</feature>
<reference evidence="2" key="1">
    <citation type="submission" date="2020-02" db="EMBL/GenBank/DDBJ databases">
        <authorList>
            <person name="Meier V. D."/>
        </authorList>
    </citation>
    <scope>NUCLEOTIDE SEQUENCE</scope>
    <source>
        <strain evidence="2">AVDCRST_MAG64</strain>
    </source>
</reference>
<feature type="compositionally biased region" description="Basic and acidic residues" evidence="1">
    <location>
        <begin position="7"/>
        <end position="24"/>
    </location>
</feature>
<organism evidence="2">
    <name type="scientific">uncultured Phycisphaerae bacterium</name>
    <dbReference type="NCBI Taxonomy" id="904963"/>
    <lineage>
        <taxon>Bacteria</taxon>
        <taxon>Pseudomonadati</taxon>
        <taxon>Planctomycetota</taxon>
        <taxon>Phycisphaerae</taxon>
        <taxon>environmental samples</taxon>
    </lineage>
</organism>
<gene>
    <name evidence="2" type="ORF">AVDCRST_MAG64-795</name>
</gene>
<protein>
    <submittedName>
        <fullName evidence="2">Membrane protein</fullName>
    </submittedName>
</protein>
<evidence type="ECO:0000313" key="2">
    <source>
        <dbReference type="EMBL" id="CAA9383401.1"/>
    </source>
</evidence>